<dbReference type="GO" id="GO:0032259">
    <property type="term" value="P:methylation"/>
    <property type="evidence" value="ECO:0007669"/>
    <property type="project" value="UniProtKB-KW"/>
</dbReference>
<dbReference type="HOGENOM" id="CLU_018398_7_2_2"/>
<dbReference type="PANTHER" id="PTHR47816">
    <property type="entry name" value="RIBOSOMAL RNA SMALL SUBUNIT METHYLTRANSFERASE C"/>
    <property type="match status" value="1"/>
</dbReference>
<dbReference type="InterPro" id="IPR029063">
    <property type="entry name" value="SAM-dependent_MTases_sf"/>
</dbReference>
<dbReference type="CDD" id="cd02440">
    <property type="entry name" value="AdoMet_MTases"/>
    <property type="match status" value="1"/>
</dbReference>
<evidence type="ECO:0000256" key="1">
    <source>
        <dbReference type="ARBA" id="ARBA00022603"/>
    </source>
</evidence>
<evidence type="ECO:0000313" key="5">
    <source>
        <dbReference type="Proteomes" id="UP000006175"/>
    </source>
</evidence>
<dbReference type="OrthoDB" id="4668at2157"/>
<name>I3XT52_DESAM</name>
<dbReference type="SUPFAM" id="SSF53335">
    <property type="entry name" value="S-adenosyl-L-methionine-dependent methyltransferases"/>
    <property type="match status" value="1"/>
</dbReference>
<evidence type="ECO:0000259" key="3">
    <source>
        <dbReference type="Pfam" id="PF05175"/>
    </source>
</evidence>
<reference evidence="4 5" key="1">
    <citation type="journal article" date="2012" name="J. Bacteriol.">
        <title>Complete Genome Sequence of Desulfurococcus fermentans, a Hyperthermophilic Cellulolytic Crenarchaeon Isolated from a Freshwater Hot Spring in Kamchatka, Russia.</title>
        <authorList>
            <person name="Susanti D."/>
            <person name="Johnson E.F."/>
            <person name="Rodriguez J.R."/>
            <person name="Anderson I."/>
            <person name="Perevalova A.A."/>
            <person name="Kyrpides N."/>
            <person name="Lucas S."/>
            <person name="Han J."/>
            <person name="Lapidus A."/>
            <person name="Cheng J.F."/>
            <person name="Goodwin L."/>
            <person name="Pitluck S."/>
            <person name="Mavrommatis K."/>
            <person name="Peters L."/>
            <person name="Land M.L."/>
            <person name="Hauser L."/>
            <person name="Gopalan V."/>
            <person name="Chan P.P."/>
            <person name="Lowe T.M."/>
            <person name="Atomi H."/>
            <person name="Bonch-Osmolovskaya E.A."/>
            <person name="Woyke T."/>
            <person name="Mukhopadhyay B."/>
        </authorList>
    </citation>
    <scope>NUCLEOTIDE SEQUENCE [LARGE SCALE GENOMIC DNA]</scope>
    <source>
        <strain evidence="4 5">DSM 16532</strain>
    </source>
</reference>
<keyword evidence="5" id="KW-1185">Reference proteome</keyword>
<proteinExistence type="predicted"/>
<accession>I3XT52</accession>
<dbReference type="GeneID" id="13061654"/>
<evidence type="ECO:0000256" key="2">
    <source>
        <dbReference type="ARBA" id="ARBA00022679"/>
    </source>
</evidence>
<keyword evidence="1 4" id="KW-0489">Methyltransferase</keyword>
<dbReference type="Proteomes" id="UP000006175">
    <property type="component" value="Chromosome"/>
</dbReference>
<dbReference type="Pfam" id="PF05175">
    <property type="entry name" value="MTS"/>
    <property type="match status" value="1"/>
</dbReference>
<protein>
    <submittedName>
        <fullName evidence="4">Methyltransferase small</fullName>
    </submittedName>
</protein>
<dbReference type="PANTHER" id="PTHR47816:SF4">
    <property type="entry name" value="RIBOSOMAL RNA SMALL SUBUNIT METHYLTRANSFERASE C"/>
    <property type="match status" value="1"/>
</dbReference>
<dbReference type="Gene3D" id="3.40.50.150">
    <property type="entry name" value="Vaccinia Virus protein VP39"/>
    <property type="match status" value="1"/>
</dbReference>
<keyword evidence="2 4" id="KW-0808">Transferase</keyword>
<dbReference type="InterPro" id="IPR046977">
    <property type="entry name" value="RsmC/RlmG"/>
</dbReference>
<dbReference type="KEGG" id="dfd:Desfe_1257"/>
<dbReference type="eggNOG" id="arCOG00110">
    <property type="taxonomic scope" value="Archaea"/>
</dbReference>
<feature type="domain" description="Methyltransferase small" evidence="3">
    <location>
        <begin position="26"/>
        <end position="166"/>
    </location>
</feature>
<dbReference type="AlphaFoldDB" id="I3XT52"/>
<gene>
    <name evidence="4" type="ORF">Desfe_1257</name>
</gene>
<organism evidence="4 5">
    <name type="scientific">Desulfurococcus amylolyticus DSM 16532</name>
    <dbReference type="NCBI Taxonomy" id="768672"/>
    <lineage>
        <taxon>Archaea</taxon>
        <taxon>Thermoproteota</taxon>
        <taxon>Thermoprotei</taxon>
        <taxon>Desulfurococcales</taxon>
        <taxon>Desulfurococcaceae</taxon>
        <taxon>Desulfurococcus</taxon>
    </lineage>
</organism>
<dbReference type="GO" id="GO:0008757">
    <property type="term" value="F:S-adenosylmethionine-dependent methyltransferase activity"/>
    <property type="evidence" value="ECO:0007669"/>
    <property type="project" value="InterPro"/>
</dbReference>
<dbReference type="EMBL" id="CP003321">
    <property type="protein sequence ID" value="AFL67126.1"/>
    <property type="molecule type" value="Genomic_DNA"/>
</dbReference>
<dbReference type="RefSeq" id="WP_014768020.1">
    <property type="nucleotide sequence ID" value="NC_018001.1"/>
</dbReference>
<evidence type="ECO:0000313" key="4">
    <source>
        <dbReference type="EMBL" id="AFL67126.1"/>
    </source>
</evidence>
<sequence>MTHYYKPGQPGERKLFSFTIHGYTFEFISYTSLFSGSGLDDGTRLLLENIMVPRSGVVLDIGCGYGVIGIVVAKLNPLLEVYMTDVNPLAVKVARLNASRNNVGDRVVVLQGDRYKPVEGMKFNAIYSNPPLSAGMRIVEDIVLGARRYLTGEGFAQFVLARGGEYLAEKARESYSIVDAKSKKGYILLYLKP</sequence>
<dbReference type="InterPro" id="IPR007848">
    <property type="entry name" value="Small_mtfrase_dom"/>
</dbReference>